<organism evidence="6 7">
    <name type="scientific">Carpinus fangiana</name>
    <dbReference type="NCBI Taxonomy" id="176857"/>
    <lineage>
        <taxon>Eukaryota</taxon>
        <taxon>Viridiplantae</taxon>
        <taxon>Streptophyta</taxon>
        <taxon>Embryophyta</taxon>
        <taxon>Tracheophyta</taxon>
        <taxon>Spermatophyta</taxon>
        <taxon>Magnoliopsida</taxon>
        <taxon>eudicotyledons</taxon>
        <taxon>Gunneridae</taxon>
        <taxon>Pentapetalae</taxon>
        <taxon>rosids</taxon>
        <taxon>fabids</taxon>
        <taxon>Fagales</taxon>
        <taxon>Betulaceae</taxon>
        <taxon>Carpinus</taxon>
    </lineage>
</organism>
<evidence type="ECO:0000256" key="4">
    <source>
        <dbReference type="ARBA" id="ARBA00022840"/>
    </source>
</evidence>
<feature type="domain" description="AAA+ ATPase" evidence="5">
    <location>
        <begin position="172"/>
        <end position="316"/>
    </location>
</feature>
<evidence type="ECO:0000313" key="6">
    <source>
        <dbReference type="EMBL" id="KAE8125070.1"/>
    </source>
</evidence>
<dbReference type="InterPro" id="IPR042197">
    <property type="entry name" value="Apaf_helical"/>
</dbReference>
<dbReference type="SMART" id="SM00382">
    <property type="entry name" value="AAA"/>
    <property type="match status" value="1"/>
</dbReference>
<keyword evidence="3" id="KW-0611">Plant defense</keyword>
<keyword evidence="4" id="KW-0067">ATP-binding</keyword>
<evidence type="ECO:0000256" key="3">
    <source>
        <dbReference type="ARBA" id="ARBA00022821"/>
    </source>
</evidence>
<dbReference type="EMBL" id="CM017328">
    <property type="protein sequence ID" value="KAE8125070.1"/>
    <property type="molecule type" value="Genomic_DNA"/>
</dbReference>
<keyword evidence="2" id="KW-0547">Nucleotide-binding</keyword>
<dbReference type="GO" id="GO:0043531">
    <property type="term" value="F:ADP binding"/>
    <property type="evidence" value="ECO:0007669"/>
    <property type="project" value="InterPro"/>
</dbReference>
<proteinExistence type="inferred from homology"/>
<dbReference type="OrthoDB" id="1747797at2759"/>
<reference evidence="6 7" key="1">
    <citation type="submission" date="2019-06" db="EMBL/GenBank/DDBJ databases">
        <title>A chromosomal-level reference genome of Carpinus fangiana (Coryloideae, Betulaceae).</title>
        <authorList>
            <person name="Yang X."/>
            <person name="Wang Z."/>
            <person name="Zhang L."/>
            <person name="Hao G."/>
            <person name="Liu J."/>
            <person name="Yang Y."/>
        </authorList>
    </citation>
    <scope>NUCLEOTIDE SEQUENCE [LARGE SCALE GENOMIC DNA]</scope>
    <source>
        <strain evidence="6">Cfa_2016G</strain>
        <tissue evidence="6">Leaf</tissue>
    </source>
</reference>
<dbReference type="Pfam" id="PF00931">
    <property type="entry name" value="NB-ARC"/>
    <property type="match status" value="1"/>
</dbReference>
<evidence type="ECO:0000256" key="2">
    <source>
        <dbReference type="ARBA" id="ARBA00022741"/>
    </source>
</evidence>
<dbReference type="InterPro" id="IPR002182">
    <property type="entry name" value="NB-ARC"/>
</dbReference>
<accession>A0A5N6RUT0</accession>
<dbReference type="Gene3D" id="3.40.50.300">
    <property type="entry name" value="P-loop containing nucleotide triphosphate hydrolases"/>
    <property type="match status" value="1"/>
</dbReference>
<protein>
    <recommendedName>
        <fullName evidence="5">AAA+ ATPase domain-containing protein</fullName>
    </recommendedName>
</protein>
<dbReference type="PANTHER" id="PTHR33463">
    <property type="entry name" value="NB-ARC DOMAIN-CONTAINING PROTEIN-RELATED"/>
    <property type="match status" value="1"/>
</dbReference>
<keyword evidence="7" id="KW-1185">Reference proteome</keyword>
<dbReference type="InterPro" id="IPR027417">
    <property type="entry name" value="P-loop_NTPase"/>
</dbReference>
<dbReference type="PRINTS" id="PR00364">
    <property type="entry name" value="DISEASERSIST"/>
</dbReference>
<dbReference type="Pfam" id="PF23247">
    <property type="entry name" value="LRR_RPS2"/>
    <property type="match status" value="3"/>
</dbReference>
<sequence>MEILIAIAAKIVEYTVAPIGQWLCYSFHYSSNIGSMKKQVEKLRLARDTKQHSIDAAIRNGEAIEGLVNNWLKEVDEITELAMKVVEGEEEAKTRRSNAAACLDLKLRHQLSYKAKKIAQAIDEVLENCNFVKVSYRPAPQGMVTTRSTDYVDSNSRKSTVTRLMEALRDDNIHVIGVWGMAGVGKSTLVREVANQAMEKKLFEEVAIGNVTQSADLRRIQGEIADMLDLNFDVETVNGRANCLLQRLRRTKHEKKILVILDDMWTYLDLKAIGIPTEECKVLLTSRDREVFSGMDTQKNFELEVLDEEEAWSLFEKKAGNCVKDPNLGSTAIEVAKECAGLPLALVTVSKALKNKKLYEWKNALKLLRKPAPGCLTTMQSKIYHPIELSYNHLENKEIRDVFLLCSQLGYSIRKRDLLKYCYGLGLFHGNNTMEDVRDRLDTILRILKDCCLLLDYSVEILCMHGLVRDVATLIASTDHNMFVLRNVSGLKEWPNADALKRCMAFSIRGGDIHELPNEMECPELRFFCLCGEDRPLQISDSFFGGMGKLKVLDLTKMELSSLPSSLCLLRNLQTLCLDQCVLRDITVIGELKNLAILSFLYSNISQLPREIGLLSRLRLLDLRNCSKLEVIPPNVLSSLVALEELYMGNSFVQWETEGLNNGRNNASLAELKHLSHLVTLEIQIPNANSLPKDLLFEKLERFVLYVGDEWDWSDRQEEASNTLKLKLNTNFQSEVGIKNLLKRTKTLYLDELKGVKSALNELDWDGFQQLKHLHIQNNLEIKYIMNSTMSVVAFPALEIFHLKNMTSLEGICHGQLPLRSFGNMRVLKVEHCDKLKYVFSSSTARGLSQLEKLEIRKCSIMGAIVMKEEGEIEGEHTSLFPQLRHLELEHLSKLKSFLSTQNSLVAHDGGEIISEGKPDFYMPILREQVVFPNLEKLVLSSMHLEDVQHKQRQATRSSCRLQNMQSMSRFQNLLDLTVQGPSNIKYLLSFSEARYMMQLKCLHILECEVMEEILVTEDQGVVEEIISELFSRLEFLSLKELPILKRFCEGSNIKFPSLKVLVIEHCPNLQTFISKPVTLGMTTTCKELKEMKAEGSPYTAMQPLFDKEVAFPSLERLLISNVDDLKIIWGNQFAVDSFYKLQGIIVIACENLVSVVPYNMLARFQSLEELIIRECGSLQQVFEVQGINVKETHDVKTIQLKELLLVRLPKMIHVWNKDAQEIFHFRNLKEVRAMECESLKSLFPASVATCLTQLEQLVIVNCDVLEEIVAGEEAEQPIARFVFPRLTVLHLAVLPRLKWFYPGVYTSEWPMLKDMLIASCPKVEILACELSSFQEIRIKKPLLLLDEVHKNLN</sequence>
<dbReference type="SUPFAM" id="SSF52540">
    <property type="entry name" value="P-loop containing nucleoside triphosphate hydrolases"/>
    <property type="match status" value="1"/>
</dbReference>
<name>A0A5N6RUT0_9ROSI</name>
<evidence type="ECO:0000259" key="5">
    <source>
        <dbReference type="SMART" id="SM00382"/>
    </source>
</evidence>
<dbReference type="SUPFAM" id="SSF52058">
    <property type="entry name" value="L domain-like"/>
    <property type="match status" value="2"/>
</dbReference>
<dbReference type="InterPro" id="IPR032675">
    <property type="entry name" value="LRR_dom_sf"/>
</dbReference>
<dbReference type="Proteomes" id="UP000327013">
    <property type="component" value="Chromosome 8"/>
</dbReference>
<dbReference type="GO" id="GO:0005524">
    <property type="term" value="F:ATP binding"/>
    <property type="evidence" value="ECO:0007669"/>
    <property type="project" value="UniProtKB-KW"/>
</dbReference>
<comment type="similarity">
    <text evidence="1">Belongs to the disease resistance NB-LRR family.</text>
</comment>
<dbReference type="PANTHER" id="PTHR33463:SF215">
    <property type="entry name" value="NB-ARC DOMAIN DISEASE RESISTANCE PROTEIN"/>
    <property type="match status" value="1"/>
</dbReference>
<evidence type="ECO:0000313" key="7">
    <source>
        <dbReference type="Proteomes" id="UP000327013"/>
    </source>
</evidence>
<evidence type="ECO:0000256" key="1">
    <source>
        <dbReference type="ARBA" id="ARBA00008894"/>
    </source>
</evidence>
<dbReference type="Gene3D" id="3.80.10.10">
    <property type="entry name" value="Ribonuclease Inhibitor"/>
    <property type="match status" value="3"/>
</dbReference>
<gene>
    <name evidence="6" type="ORF">FH972_019907</name>
</gene>
<dbReference type="InterPro" id="IPR003593">
    <property type="entry name" value="AAA+_ATPase"/>
</dbReference>
<dbReference type="GO" id="GO:0006952">
    <property type="term" value="P:defense response"/>
    <property type="evidence" value="ECO:0007669"/>
    <property type="project" value="UniProtKB-KW"/>
</dbReference>
<dbReference type="Gene3D" id="1.10.8.430">
    <property type="entry name" value="Helical domain of apoptotic protease-activating factors"/>
    <property type="match status" value="1"/>
</dbReference>
<dbReference type="InterPro" id="IPR050905">
    <property type="entry name" value="Plant_NBS-LRR"/>
</dbReference>
<dbReference type="InterPro" id="IPR057135">
    <property type="entry name" value="At4g27190-like_LRR"/>
</dbReference>